<proteinExistence type="predicted"/>
<dbReference type="AlphaFoldDB" id="A0A1X6N851"/>
<dbReference type="OrthoDB" id="3830579at2759"/>
<dbReference type="STRING" id="670580.A0A1X6N851"/>
<gene>
    <name evidence="1" type="ORF">POSPLADRAFT_1053629</name>
</gene>
<keyword evidence="2" id="KW-1185">Reference proteome</keyword>
<evidence type="ECO:0000313" key="1">
    <source>
        <dbReference type="EMBL" id="OSX64819.1"/>
    </source>
</evidence>
<organism evidence="1 2">
    <name type="scientific">Postia placenta MAD-698-R-SB12</name>
    <dbReference type="NCBI Taxonomy" id="670580"/>
    <lineage>
        <taxon>Eukaryota</taxon>
        <taxon>Fungi</taxon>
        <taxon>Dikarya</taxon>
        <taxon>Basidiomycota</taxon>
        <taxon>Agaricomycotina</taxon>
        <taxon>Agaricomycetes</taxon>
        <taxon>Polyporales</taxon>
        <taxon>Adustoporiaceae</taxon>
        <taxon>Rhodonia</taxon>
    </lineage>
</organism>
<name>A0A1X6N851_9APHY</name>
<evidence type="ECO:0000313" key="2">
    <source>
        <dbReference type="Proteomes" id="UP000194127"/>
    </source>
</evidence>
<dbReference type="GeneID" id="36325380"/>
<reference evidence="1 2" key="1">
    <citation type="submission" date="2017-04" db="EMBL/GenBank/DDBJ databases">
        <title>Genome Sequence of the Model Brown-Rot Fungus Postia placenta SB12.</title>
        <authorList>
            <consortium name="DOE Joint Genome Institute"/>
            <person name="Gaskell J."/>
            <person name="Kersten P."/>
            <person name="Larrondo L.F."/>
            <person name="Canessa P."/>
            <person name="Martinez D."/>
            <person name="Hibbett D."/>
            <person name="Schmoll M."/>
            <person name="Kubicek C.P."/>
            <person name="Martinez A.T."/>
            <person name="Yadav J."/>
            <person name="Master E."/>
            <person name="Magnuson J.K."/>
            <person name="James T."/>
            <person name="Yaver D."/>
            <person name="Berka R."/>
            <person name="Labutti K."/>
            <person name="Lipzen A."/>
            <person name="Aerts A."/>
            <person name="Barry K."/>
            <person name="Henrissat B."/>
            <person name="Blanchette R."/>
            <person name="Grigoriev I."/>
            <person name="Cullen D."/>
        </authorList>
    </citation>
    <scope>NUCLEOTIDE SEQUENCE [LARGE SCALE GENOMIC DNA]</scope>
    <source>
        <strain evidence="1 2">MAD-698-R-SB12</strain>
    </source>
</reference>
<accession>A0A1X6N851</accession>
<dbReference type="Gene3D" id="3.30.70.100">
    <property type="match status" value="2"/>
</dbReference>
<sequence>MPLVVEIADALAADAFLASPRDPNLVKPALDIVAEAQGSLRTYYGLQTEERKHSYLVNVWDAIQSHHDLQANKAVYGEFKKNITSLAKSHPDILHVQIKNGDPYKALNAPVTAFTTISLNPGESKELLEEKVREVTEAGNSIPASWGSYGIVSGPIIEKEATYALIIGWDSAEAHWKTVTTVPELVNPLTEIRGLADIGSAHIALVEYKRHD</sequence>
<dbReference type="RefSeq" id="XP_024341613.1">
    <property type="nucleotide sequence ID" value="XM_024480430.1"/>
</dbReference>
<dbReference type="EMBL" id="KZ110593">
    <property type="protein sequence ID" value="OSX64819.1"/>
    <property type="molecule type" value="Genomic_DNA"/>
</dbReference>
<dbReference type="Proteomes" id="UP000194127">
    <property type="component" value="Unassembled WGS sequence"/>
</dbReference>
<evidence type="ECO:0008006" key="3">
    <source>
        <dbReference type="Google" id="ProtNLM"/>
    </source>
</evidence>
<protein>
    <recommendedName>
        <fullName evidence="3">ABM domain-containing protein</fullName>
    </recommendedName>
</protein>